<organism evidence="1 2">
    <name type="scientific">Autumnicola patrickiae</name>
    <dbReference type="NCBI Taxonomy" id="3075591"/>
    <lineage>
        <taxon>Bacteria</taxon>
        <taxon>Pseudomonadati</taxon>
        <taxon>Bacteroidota</taxon>
        <taxon>Flavobacteriia</taxon>
        <taxon>Flavobacteriales</taxon>
        <taxon>Flavobacteriaceae</taxon>
        <taxon>Autumnicola</taxon>
    </lineage>
</organism>
<proteinExistence type="predicted"/>
<evidence type="ECO:0000313" key="1">
    <source>
        <dbReference type="EMBL" id="MDT0689899.1"/>
    </source>
</evidence>
<evidence type="ECO:0000313" key="2">
    <source>
        <dbReference type="Proteomes" id="UP001261624"/>
    </source>
</evidence>
<dbReference type="Proteomes" id="UP001261624">
    <property type="component" value="Unassembled WGS sequence"/>
</dbReference>
<dbReference type="RefSeq" id="WP_311683877.1">
    <property type="nucleotide sequence ID" value="NZ_JAVRHM010000008.1"/>
</dbReference>
<comment type="caution">
    <text evidence="1">The sequence shown here is derived from an EMBL/GenBank/DDBJ whole genome shotgun (WGS) entry which is preliminary data.</text>
</comment>
<dbReference type="EMBL" id="JAVRHM010000008">
    <property type="protein sequence ID" value="MDT0689899.1"/>
    <property type="molecule type" value="Genomic_DNA"/>
</dbReference>
<dbReference type="PROSITE" id="PS51257">
    <property type="entry name" value="PROKAR_LIPOPROTEIN"/>
    <property type="match status" value="1"/>
</dbReference>
<reference evidence="1 2" key="1">
    <citation type="submission" date="2023-09" db="EMBL/GenBank/DDBJ databases">
        <authorList>
            <person name="Rey-Velasco X."/>
        </authorList>
    </citation>
    <scope>NUCLEOTIDE SEQUENCE [LARGE SCALE GENOMIC DNA]</scope>
    <source>
        <strain evidence="1 2">F188</strain>
    </source>
</reference>
<protein>
    <submittedName>
        <fullName evidence="1">Uncharacterized protein</fullName>
    </submittedName>
</protein>
<sequence length="176" mass="19930">MKSHLIFILLTCIFLSCSPNDVEISDNYKFDGMGGISCEVEGALLKPNFELYGNARARGDSYPDGTPIFSISFSNDLNPELEFQHIRILLIDADSRNDLTGQNFILKKEENGQSFGEYGSQQFGDGATNSNYTGEVKILYHNREERIIGGDFWFDAVNDSDEIREVRNGAFDMFYY</sequence>
<name>A0ABU3E1M5_9FLAO</name>
<keyword evidence="2" id="KW-1185">Reference proteome</keyword>
<accession>A0ABU3E1M5</accession>
<gene>
    <name evidence="1" type="ORF">RM549_08885</name>
</gene>